<comment type="caution">
    <text evidence="1">The sequence shown here is derived from an EMBL/GenBank/DDBJ whole genome shotgun (WGS) entry which is preliminary data.</text>
</comment>
<gene>
    <name evidence="1" type="ORF">RON39_06475</name>
</gene>
<evidence type="ECO:0000313" key="2">
    <source>
        <dbReference type="Proteomes" id="UP001253287"/>
    </source>
</evidence>
<sequence>MTNRKRNNIDSFKDFKKKFAKANIADSYWEYANNLSFMNHANVYVAQLIALYQLALAEYIKANKDTLNEIQAKMKDTVLRNAIVWSNTSPQDAPNAMKQNNFTLHPIVTLPDM</sequence>
<name>A0AAW8WMC8_9LACO</name>
<evidence type="ECO:0000313" key="1">
    <source>
        <dbReference type="EMBL" id="MDT9609773.1"/>
    </source>
</evidence>
<proteinExistence type="predicted"/>
<protein>
    <submittedName>
        <fullName evidence="1">Uncharacterized protein</fullName>
    </submittedName>
</protein>
<dbReference type="RefSeq" id="WP_285044710.1">
    <property type="nucleotide sequence ID" value="NZ_JASOID010000087.1"/>
</dbReference>
<dbReference type="EMBL" id="JAVTXN010000028">
    <property type="protein sequence ID" value="MDT9609773.1"/>
    <property type="molecule type" value="Genomic_DNA"/>
</dbReference>
<dbReference type="Proteomes" id="UP001253287">
    <property type="component" value="Unassembled WGS sequence"/>
</dbReference>
<accession>A0AAW8WMC8</accession>
<reference evidence="1" key="1">
    <citation type="submission" date="2023-08" db="EMBL/GenBank/DDBJ databases">
        <title>Lactobacillus from the Female Urinary Tract.</title>
        <authorList>
            <person name="Stegman N."/>
            <person name="Jackson B."/>
            <person name="Steiling M."/>
            <person name="Sedano C."/>
            <person name="Wolfe A."/>
            <person name="Putonti C."/>
        </authorList>
    </citation>
    <scope>NUCLEOTIDE SEQUENCE</scope>
    <source>
        <strain evidence="1">UMB5661</strain>
    </source>
</reference>
<dbReference type="AlphaFoldDB" id="A0AAW8WMC8"/>
<organism evidence="1 2">
    <name type="scientific">Lactobacillus crispatus</name>
    <dbReference type="NCBI Taxonomy" id="47770"/>
    <lineage>
        <taxon>Bacteria</taxon>
        <taxon>Bacillati</taxon>
        <taxon>Bacillota</taxon>
        <taxon>Bacilli</taxon>
        <taxon>Lactobacillales</taxon>
        <taxon>Lactobacillaceae</taxon>
        <taxon>Lactobacillus</taxon>
    </lineage>
</organism>